<dbReference type="HOGENOM" id="CLU_121365_1_0_10"/>
<reference evidence="2 3" key="1">
    <citation type="submission" date="2013-12" db="EMBL/GenBank/DDBJ databases">
        <authorList>
            <consortium name="DOE Joint Genome Institute"/>
            <person name="Eisen J."/>
            <person name="Huntemann M."/>
            <person name="Han J."/>
            <person name="Chen A."/>
            <person name="Kyrpides N."/>
            <person name="Mavromatis K."/>
            <person name="Markowitz V."/>
            <person name="Palaniappan K."/>
            <person name="Ivanova N."/>
            <person name="Schaumberg A."/>
            <person name="Pati A."/>
            <person name="Liolios K."/>
            <person name="Nordberg H.P."/>
            <person name="Cantor M.N."/>
            <person name="Hua S.X."/>
            <person name="Woyke T."/>
        </authorList>
    </citation>
    <scope>NUCLEOTIDE SEQUENCE [LARGE SCALE GENOMIC DNA]</scope>
    <source>
        <strain evidence="3">DSM 19437</strain>
    </source>
</reference>
<organism evidence="2 3">
    <name type="scientific">Niabella soli DSM 19437</name>
    <dbReference type="NCBI Taxonomy" id="929713"/>
    <lineage>
        <taxon>Bacteria</taxon>
        <taxon>Pseudomonadati</taxon>
        <taxon>Bacteroidota</taxon>
        <taxon>Chitinophagia</taxon>
        <taxon>Chitinophagales</taxon>
        <taxon>Chitinophagaceae</taxon>
        <taxon>Niabella</taxon>
    </lineage>
</organism>
<dbReference type="STRING" id="929713.NIASO_14790"/>
<protein>
    <submittedName>
        <fullName evidence="2">Thioredoxin</fullName>
    </submittedName>
</protein>
<proteinExistence type="predicted"/>
<dbReference type="eggNOG" id="COG0526">
    <property type="taxonomic scope" value="Bacteria"/>
</dbReference>
<accession>W0F3K3</accession>
<evidence type="ECO:0000256" key="1">
    <source>
        <dbReference type="SAM" id="SignalP"/>
    </source>
</evidence>
<name>W0F3K3_9BACT</name>
<dbReference type="SUPFAM" id="SSF52833">
    <property type="entry name" value="Thioredoxin-like"/>
    <property type="match status" value="1"/>
</dbReference>
<dbReference type="OrthoDB" id="6398367at2"/>
<dbReference type="EMBL" id="CP007035">
    <property type="protein sequence ID" value="AHF16074.1"/>
    <property type="molecule type" value="Genomic_DNA"/>
</dbReference>
<keyword evidence="1" id="KW-0732">Signal</keyword>
<feature type="chain" id="PRO_5004788304" evidence="1">
    <location>
        <begin position="20"/>
        <end position="173"/>
    </location>
</feature>
<dbReference type="Pfam" id="PF14595">
    <property type="entry name" value="Thioredoxin_9"/>
    <property type="match status" value="1"/>
</dbReference>
<dbReference type="RefSeq" id="WP_008586721.1">
    <property type="nucleotide sequence ID" value="NZ_CP007035.1"/>
</dbReference>
<dbReference type="KEGG" id="nso:NIASO_14790"/>
<dbReference type="CDD" id="cd02947">
    <property type="entry name" value="TRX_family"/>
    <property type="match status" value="1"/>
</dbReference>
<sequence length="173" mass="19672">MRKFILIAVLSTLSLANYAQDFVTTTDEHNGVTGKMLLGHISDSLLKEDSSFKWFTETQHIYEPQKAVVKKLADKRGKIHFTVFMGTWCPDSRYVIPRFYKIIEASGINKNKITLTAVDRSKMDKNNEAARLKVTHVPTIIVYDQTKELGRVVEYGETGRFDEELAAIAEKAK</sequence>
<gene>
    <name evidence="2" type="ORF">NIASO_14790</name>
</gene>
<evidence type="ECO:0000313" key="2">
    <source>
        <dbReference type="EMBL" id="AHF16074.1"/>
    </source>
</evidence>
<dbReference type="InterPro" id="IPR036249">
    <property type="entry name" value="Thioredoxin-like_sf"/>
</dbReference>
<dbReference type="AlphaFoldDB" id="W0F3K3"/>
<evidence type="ECO:0000313" key="3">
    <source>
        <dbReference type="Proteomes" id="UP000003586"/>
    </source>
</evidence>
<dbReference type="Gene3D" id="3.40.30.10">
    <property type="entry name" value="Glutaredoxin"/>
    <property type="match status" value="1"/>
</dbReference>
<keyword evidence="3" id="KW-1185">Reference proteome</keyword>
<feature type="signal peptide" evidence="1">
    <location>
        <begin position="1"/>
        <end position="19"/>
    </location>
</feature>
<dbReference type="Proteomes" id="UP000003586">
    <property type="component" value="Chromosome"/>
</dbReference>